<organism evidence="4 5">
    <name type="scientific">Sphingomonas oligophenolica</name>
    <dbReference type="NCBI Taxonomy" id="301154"/>
    <lineage>
        <taxon>Bacteria</taxon>
        <taxon>Pseudomonadati</taxon>
        <taxon>Pseudomonadota</taxon>
        <taxon>Alphaproteobacteria</taxon>
        <taxon>Sphingomonadales</taxon>
        <taxon>Sphingomonadaceae</taxon>
        <taxon>Sphingomonas</taxon>
    </lineage>
</organism>
<protein>
    <submittedName>
        <fullName evidence="4">Indolepyruvate ferredoxin oxidoreductase family protein</fullName>
    </submittedName>
</protein>
<dbReference type="Proteomes" id="UP001419910">
    <property type="component" value="Unassembled WGS sequence"/>
</dbReference>
<dbReference type="InterPro" id="IPR019752">
    <property type="entry name" value="Pyrv/ketoisovalerate_OxRed_cat"/>
</dbReference>
<dbReference type="PANTHER" id="PTHR48084">
    <property type="entry name" value="2-OXOGLUTARATE OXIDOREDUCTASE SUBUNIT KORB-RELATED"/>
    <property type="match status" value="1"/>
</dbReference>
<evidence type="ECO:0000313" key="4">
    <source>
        <dbReference type="EMBL" id="MEN2793263.1"/>
    </source>
</evidence>
<proteinExistence type="predicted"/>
<dbReference type="RefSeq" id="WP_343892194.1">
    <property type="nucleotide sequence ID" value="NZ_BAAAEH010000053.1"/>
</dbReference>
<dbReference type="Pfam" id="PF01558">
    <property type="entry name" value="POR"/>
    <property type="match status" value="1"/>
</dbReference>
<evidence type="ECO:0000259" key="2">
    <source>
        <dbReference type="Pfam" id="PF01558"/>
    </source>
</evidence>
<accession>A0ABU9YBR9</accession>
<evidence type="ECO:0000256" key="1">
    <source>
        <dbReference type="ARBA" id="ARBA00023002"/>
    </source>
</evidence>
<dbReference type="SUPFAM" id="SSF52518">
    <property type="entry name" value="Thiamin diphosphate-binding fold (THDP-binding)"/>
    <property type="match status" value="2"/>
</dbReference>
<feature type="domain" description="Pyruvate/ketoisovalerate oxidoreductase catalytic" evidence="2">
    <location>
        <begin position="718"/>
        <end position="903"/>
    </location>
</feature>
<feature type="domain" description="DUF6537" evidence="3">
    <location>
        <begin position="920"/>
        <end position="1115"/>
    </location>
</feature>
<dbReference type="InterPro" id="IPR002880">
    <property type="entry name" value="Pyrv_Fd/Flavodoxin_OxRdtase_N"/>
</dbReference>
<keyword evidence="5" id="KW-1185">Reference proteome</keyword>
<keyword evidence="1" id="KW-0560">Oxidoreductase</keyword>
<dbReference type="InterPro" id="IPR051457">
    <property type="entry name" value="2-oxoacid:Fd_oxidoreductase"/>
</dbReference>
<dbReference type="InterPro" id="IPR046667">
    <property type="entry name" value="DUF6537"/>
</dbReference>
<reference evidence="4 5" key="1">
    <citation type="submission" date="2024-05" db="EMBL/GenBank/DDBJ databases">
        <authorList>
            <person name="Liu Q."/>
            <person name="Xin Y.-H."/>
        </authorList>
    </citation>
    <scope>NUCLEOTIDE SEQUENCE [LARGE SCALE GENOMIC DNA]</scope>
    <source>
        <strain evidence="4 5">CGMCC 1.10181</strain>
    </source>
</reference>
<name>A0ABU9YBR9_9SPHN</name>
<sequence>MIALPAISLDDKYEIGPGHALVAGRQALVRLPIVQRELDKRMGLNTAGYISGYRGSPLGSYDAELWKAAKTLAEHDVIFDPGLNEDLALTAVAGTQQIDFVPGRKVDGVFGIWYGKGPGVDRSGDAIKHANLAGTSPLGGVVLIFGDDHAGKSSTTAHQSDLTLASWGVPILYPATVSEVLPFGLAAIAMSRFSGALVGLKIVNETAESTGVLDLSLPSDFTLPDIAMPDGGVHVRPEFLAMRSQEARLQFKLSRAQAFARANHLDRIGYGAAEPKLLIATAGKAYADVLDALTLLGLDDAKCRAAGIGVYKIGLIFPVEPETLIAAASAAAEILFVEEKQAHAENQAKQILFNRSIRPEISGKMTADGMPLLPSDAPLNSKIVAAAIASRIKATLPDIAADLHLHKTASSSAKEGAPEIVRRPAFCSGCPHNMSTKVPSGSVGATGIGCHGMAVFHPDRNPLPMGQMGAEGANWIGLSHFTTTPHIFQNLGDGTYNHSGSLAIRAAVQAGVNITFKVLFNDAVAMTGGQPVEGHLSVSGIARQVAAEGVKSVVVLSESPDRFADEPLPAGTELRHRDELDVVQRFLRDQPGVTVLIYDQVCAAEKRRRRKVGSFPDPDRRMFINSAVCEGCGDCSVQSNCLAIEPLDTELGLKRRIDQSACNKDFSCQKGFCPSFVTVEGAKRRSRASAETASADEIPAPQIPTVEQTFDIIIAGIGGTGVVTIGAILGMAARIEGLGVNLFDMTGLSQKGGAVYSHVRLSRDRETILSAKIGPAKSATVIACDMVAATQAECLETMAADTLVVANSNVMVTAAFQSDREAVPSVDRLTETLARASGRAPEIFPATTLAESLFGDAIAANMMLLGYAWQRGGIPLARDAIEQAITLNGKAVSANLEAFAAGRSAALTEAAKAHDPLDIDAFIAARAADLSRYWNHAYATRYADLLEATRRVARGLENGGALVWAVARSAYKLMAYKDEYEVARLYTDGRFRKALAREFGSFRAIKVHLSPPLLARRDPNTGRPRKLAFGSWIFPVFRLLASLRWLRETPLDIFGRSHDRRIERNLRDAYLAVIGRRIGELAVLDVAAMTELANAPLDVRGFGPVKVAAAQALLDRLNSILGRGDDSETHSKTLERRTVR</sequence>
<dbReference type="EMBL" id="JBDIME010000042">
    <property type="protein sequence ID" value="MEN2793263.1"/>
    <property type="molecule type" value="Genomic_DNA"/>
</dbReference>
<dbReference type="NCBIfam" id="NF009588">
    <property type="entry name" value="PRK13029.1"/>
    <property type="match status" value="1"/>
</dbReference>
<evidence type="ECO:0000259" key="3">
    <source>
        <dbReference type="Pfam" id="PF20169"/>
    </source>
</evidence>
<dbReference type="SUPFAM" id="SSF53323">
    <property type="entry name" value="Pyruvate-ferredoxin oxidoreductase, PFOR, domain III"/>
    <property type="match status" value="1"/>
</dbReference>
<dbReference type="PANTHER" id="PTHR48084:SF3">
    <property type="entry name" value="SUBUNIT OF PYRUVATE:FLAVODOXIN OXIDOREDUCTASE"/>
    <property type="match status" value="1"/>
</dbReference>
<evidence type="ECO:0000313" key="5">
    <source>
        <dbReference type="Proteomes" id="UP001419910"/>
    </source>
</evidence>
<dbReference type="CDD" id="cd07034">
    <property type="entry name" value="TPP_PYR_PFOR_IOR-alpha_like"/>
    <property type="match status" value="1"/>
</dbReference>
<dbReference type="InterPro" id="IPR002869">
    <property type="entry name" value="Pyrv_flavodox_OxRed_cen"/>
</dbReference>
<dbReference type="NCBIfam" id="NF009589">
    <property type="entry name" value="PRK13030.1"/>
    <property type="match status" value="1"/>
</dbReference>
<dbReference type="Gene3D" id="3.40.50.970">
    <property type="match status" value="1"/>
</dbReference>
<dbReference type="Pfam" id="PF20169">
    <property type="entry name" value="DUF6537"/>
    <property type="match status" value="1"/>
</dbReference>
<comment type="caution">
    <text evidence="4">The sequence shown here is derived from an EMBL/GenBank/DDBJ whole genome shotgun (WGS) entry which is preliminary data.</text>
</comment>
<gene>
    <name evidence="4" type="ORF">ABC974_26805</name>
</gene>
<dbReference type="InterPro" id="IPR029061">
    <property type="entry name" value="THDP-binding"/>
</dbReference>
<dbReference type="Gene3D" id="3.40.920.10">
    <property type="entry name" value="Pyruvate-ferredoxin oxidoreductase, PFOR, domain III"/>
    <property type="match status" value="1"/>
</dbReference>